<proteinExistence type="inferred from homology"/>
<feature type="domain" description="AMP-dependent synthetase/ligase" evidence="10">
    <location>
        <begin position="16"/>
        <end position="377"/>
    </location>
</feature>
<sequence length="519" mass="54296">MLTVASTVAQEIAAAATAHPGSVVEVHSEVNPDSTTLGELFAESRCVAAGLAALGVGPGDVVAVQLPNWRQCLTAHAAIWLRGAVVLPIVPIYGPAEVSFIAQQSGARALILAREIRGRDAADTLAAVAELPGLAQRIIVGAPLPGTVSYTELAETSSAGFAAVHGTDPRDRCLLVYTSGTTARPKGVQHTHAGLLGEIRAMDEMRSSGPDLTMLSVFPSGHIAGTLGILRTLCRSSATFAMDAWNPETAARLIDKHAIGASGGAPIHLSGILDIAERDGLDVSSLAEYVTGAAGVAGALIRRADRFGVGAFRCYGSSEHPTISSGRPQDPLDKRADTDGRICPGTEIRIVDDDDRDVAPGEAGEILTRGVELFRGYTDDGHTRAAMVDGWFRTGDVGRLDADGFLTITDRKKDIIVRGGENISSKEVEDVLDSHPAIAEAAAVGAADETYGERVCAFVVVNDGQRFGLDDAAAHFAACGLARQKTPERIVVVDELPRTASGKVQKHLLRAQLTATNTT</sequence>
<feature type="compositionally biased region" description="Basic and acidic residues" evidence="9">
    <location>
        <begin position="330"/>
        <end position="339"/>
    </location>
</feature>
<evidence type="ECO:0000256" key="2">
    <source>
        <dbReference type="ARBA" id="ARBA00022598"/>
    </source>
</evidence>
<evidence type="ECO:0000256" key="6">
    <source>
        <dbReference type="ARBA" id="ARBA00076959"/>
    </source>
</evidence>
<dbReference type="PANTHER" id="PTHR43201">
    <property type="entry name" value="ACYL-COA SYNTHETASE"/>
    <property type="match status" value="1"/>
</dbReference>
<name>A0A439DVA6_9MYCO</name>
<evidence type="ECO:0000256" key="5">
    <source>
        <dbReference type="ARBA" id="ARBA00069710"/>
    </source>
</evidence>
<keyword evidence="13" id="KW-1185">Reference proteome</keyword>
<dbReference type="InterPro" id="IPR042099">
    <property type="entry name" value="ANL_N_sf"/>
</dbReference>
<accession>A0A439DVA6</accession>
<dbReference type="PANTHER" id="PTHR43201:SF5">
    <property type="entry name" value="MEDIUM-CHAIN ACYL-COA LIGASE ACSF2, MITOCHONDRIAL"/>
    <property type="match status" value="1"/>
</dbReference>
<dbReference type="Gene3D" id="3.30.300.30">
    <property type="match status" value="1"/>
</dbReference>
<dbReference type="AlphaFoldDB" id="A0A439DVA6"/>
<evidence type="ECO:0000259" key="10">
    <source>
        <dbReference type="Pfam" id="PF00501"/>
    </source>
</evidence>
<dbReference type="InterPro" id="IPR045851">
    <property type="entry name" value="AMP-bd_C_sf"/>
</dbReference>
<dbReference type="Pfam" id="PF13193">
    <property type="entry name" value="AMP-binding_C"/>
    <property type="match status" value="1"/>
</dbReference>
<dbReference type="FunFam" id="3.30.300.30:FF:000008">
    <property type="entry name" value="2,3-dihydroxybenzoate-AMP ligase"/>
    <property type="match status" value="1"/>
</dbReference>
<gene>
    <name evidence="12" type="ORF">MELE44368_03105</name>
</gene>
<keyword evidence="2 12" id="KW-0436">Ligase</keyword>
<dbReference type="EMBL" id="ATDN01000012">
    <property type="protein sequence ID" value="RWA20956.1"/>
    <property type="molecule type" value="Genomic_DNA"/>
</dbReference>
<dbReference type="SUPFAM" id="SSF56801">
    <property type="entry name" value="Acetyl-CoA synthetase-like"/>
    <property type="match status" value="1"/>
</dbReference>
<feature type="region of interest" description="Disordered" evidence="9">
    <location>
        <begin position="319"/>
        <end position="339"/>
    </location>
</feature>
<dbReference type="Pfam" id="PF00501">
    <property type="entry name" value="AMP-binding"/>
    <property type="match status" value="1"/>
</dbReference>
<dbReference type="GO" id="GO:0004467">
    <property type="term" value="F:long-chain fatty acid-CoA ligase activity"/>
    <property type="evidence" value="ECO:0007669"/>
    <property type="project" value="UniProtKB-EC"/>
</dbReference>
<dbReference type="InterPro" id="IPR025110">
    <property type="entry name" value="AMP-bd_C"/>
</dbReference>
<dbReference type="Gene3D" id="3.40.50.12780">
    <property type="entry name" value="N-terminal domain of ligase-like"/>
    <property type="match status" value="1"/>
</dbReference>
<evidence type="ECO:0000256" key="9">
    <source>
        <dbReference type="SAM" id="MobiDB-lite"/>
    </source>
</evidence>
<comment type="caution">
    <text evidence="12">The sequence shown here is derived from an EMBL/GenBank/DDBJ whole genome shotgun (WGS) entry which is preliminary data.</text>
</comment>
<evidence type="ECO:0000256" key="7">
    <source>
        <dbReference type="ARBA" id="ARBA00080667"/>
    </source>
</evidence>
<evidence type="ECO:0000313" key="13">
    <source>
        <dbReference type="Proteomes" id="UP000287177"/>
    </source>
</evidence>
<evidence type="ECO:0000256" key="3">
    <source>
        <dbReference type="ARBA" id="ARBA00026121"/>
    </source>
</evidence>
<evidence type="ECO:0000256" key="1">
    <source>
        <dbReference type="ARBA" id="ARBA00006432"/>
    </source>
</evidence>
<feature type="domain" description="AMP-binding enzyme C-terminal" evidence="11">
    <location>
        <begin position="427"/>
        <end position="503"/>
    </location>
</feature>
<organism evidence="12 13">
    <name type="scientific">Mycolicibacterium elephantis DSM 44368</name>
    <dbReference type="NCBI Taxonomy" id="1335622"/>
    <lineage>
        <taxon>Bacteria</taxon>
        <taxon>Bacillati</taxon>
        <taxon>Actinomycetota</taxon>
        <taxon>Actinomycetes</taxon>
        <taxon>Mycobacteriales</taxon>
        <taxon>Mycobacteriaceae</taxon>
        <taxon>Mycolicibacterium</taxon>
    </lineage>
</organism>
<dbReference type="GO" id="GO:0031956">
    <property type="term" value="F:medium-chain fatty acid-CoA ligase activity"/>
    <property type="evidence" value="ECO:0007669"/>
    <property type="project" value="TreeGrafter"/>
</dbReference>
<evidence type="ECO:0000259" key="11">
    <source>
        <dbReference type="Pfam" id="PF13193"/>
    </source>
</evidence>
<reference evidence="12 13" key="1">
    <citation type="submission" date="2013-06" db="EMBL/GenBank/DDBJ databases">
        <title>The draft sequence of the Mycobacterium elephantis genome.</title>
        <authorList>
            <person name="Pettersson F.B."/>
            <person name="Das S."/>
            <person name="Dasgupta S."/>
            <person name="Bhattacharya A."/>
            <person name="Kirsebom L.A."/>
        </authorList>
    </citation>
    <scope>NUCLEOTIDE SEQUENCE [LARGE SCALE GENOMIC DNA]</scope>
    <source>
        <strain evidence="12 13">DSM 44368</strain>
    </source>
</reference>
<evidence type="ECO:0000256" key="4">
    <source>
        <dbReference type="ARBA" id="ARBA00036813"/>
    </source>
</evidence>
<dbReference type="Proteomes" id="UP000287177">
    <property type="component" value="Unassembled WGS sequence"/>
</dbReference>
<evidence type="ECO:0000256" key="8">
    <source>
        <dbReference type="ARBA" id="ARBA00083882"/>
    </source>
</evidence>
<comment type="catalytic activity">
    <reaction evidence="4">
        <text>a long-chain fatty acid + ATP + CoA = a long-chain fatty acyl-CoA + AMP + diphosphate</text>
        <dbReference type="Rhea" id="RHEA:15421"/>
        <dbReference type="ChEBI" id="CHEBI:30616"/>
        <dbReference type="ChEBI" id="CHEBI:33019"/>
        <dbReference type="ChEBI" id="CHEBI:57287"/>
        <dbReference type="ChEBI" id="CHEBI:57560"/>
        <dbReference type="ChEBI" id="CHEBI:83139"/>
        <dbReference type="ChEBI" id="CHEBI:456215"/>
        <dbReference type="EC" id="6.2.1.3"/>
    </reaction>
</comment>
<dbReference type="InterPro" id="IPR000873">
    <property type="entry name" value="AMP-dep_synth/lig_dom"/>
</dbReference>
<dbReference type="EC" id="6.2.1.3" evidence="3"/>
<comment type="similarity">
    <text evidence="1">Belongs to the ATP-dependent AMP-binding enzyme family.</text>
</comment>
<protein>
    <recommendedName>
        <fullName evidence="5">Long-chain-fatty-acid--CoA ligase FadD13</fullName>
        <ecNumber evidence="3">6.2.1.3</ecNumber>
    </recommendedName>
    <alternativeName>
        <fullName evidence="6">Fatty acyl-CoA ligase</fullName>
    </alternativeName>
    <alternativeName>
        <fullName evidence="8">Fatty acyl-CoA synthetase</fullName>
    </alternativeName>
    <alternativeName>
        <fullName evidence="7">Very-long-chain fatty-acyl-CoA synthetase</fullName>
    </alternativeName>
</protein>
<evidence type="ECO:0000313" key="12">
    <source>
        <dbReference type="EMBL" id="RWA20956.1"/>
    </source>
</evidence>